<evidence type="ECO:0000313" key="4">
    <source>
        <dbReference type="Proteomes" id="UP001167831"/>
    </source>
</evidence>
<dbReference type="Pfam" id="PF00501">
    <property type="entry name" value="AMP-binding"/>
    <property type="match status" value="1"/>
</dbReference>
<keyword evidence="4" id="KW-1185">Reference proteome</keyword>
<protein>
    <submittedName>
        <fullName evidence="3">AMP-binding protein</fullName>
    </submittedName>
</protein>
<gene>
    <name evidence="2" type="ORF">QVN81_03045</name>
    <name evidence="3" type="ORF">QVN84_03555</name>
</gene>
<accession>A0AAW7JRR9</accession>
<organism evidence="3 5">
    <name type="scientific">Leyella lascolaii</name>
    <dbReference type="NCBI Taxonomy" id="1776379"/>
    <lineage>
        <taxon>Bacteria</taxon>
        <taxon>Pseudomonadati</taxon>
        <taxon>Bacteroidota</taxon>
        <taxon>Bacteroidia</taxon>
        <taxon>Bacteroidales</taxon>
        <taxon>Prevotellaceae</taxon>
        <taxon>Leyella</taxon>
    </lineage>
</organism>
<dbReference type="GO" id="GO:0031956">
    <property type="term" value="F:medium-chain fatty acid-CoA ligase activity"/>
    <property type="evidence" value="ECO:0007669"/>
    <property type="project" value="TreeGrafter"/>
</dbReference>
<dbReference type="PANTHER" id="PTHR43201">
    <property type="entry name" value="ACYL-COA SYNTHETASE"/>
    <property type="match status" value="1"/>
</dbReference>
<proteinExistence type="predicted"/>
<evidence type="ECO:0000313" key="2">
    <source>
        <dbReference type="EMBL" id="MDN0022002.1"/>
    </source>
</evidence>
<dbReference type="Proteomes" id="UP001168478">
    <property type="component" value="Unassembled WGS sequence"/>
</dbReference>
<dbReference type="AlphaFoldDB" id="A0AAW7JRR9"/>
<dbReference type="Gene3D" id="3.30.300.30">
    <property type="match status" value="1"/>
</dbReference>
<dbReference type="Gene3D" id="3.40.50.12780">
    <property type="entry name" value="N-terminal domain of ligase-like"/>
    <property type="match status" value="1"/>
</dbReference>
<name>A0AAW7JRR9_9BACT</name>
<comment type="caution">
    <text evidence="3">The sequence shown here is derived from an EMBL/GenBank/DDBJ whole genome shotgun (WGS) entry which is preliminary data.</text>
</comment>
<dbReference type="PANTHER" id="PTHR43201:SF32">
    <property type="entry name" value="2-SUCCINYLBENZOATE--COA LIGASE, CHLOROPLASTIC_PEROXISOMAL"/>
    <property type="match status" value="1"/>
</dbReference>
<dbReference type="Proteomes" id="UP001167831">
    <property type="component" value="Unassembled WGS sequence"/>
</dbReference>
<dbReference type="GO" id="GO:0006631">
    <property type="term" value="P:fatty acid metabolic process"/>
    <property type="evidence" value="ECO:0007669"/>
    <property type="project" value="TreeGrafter"/>
</dbReference>
<dbReference type="EMBL" id="JAUEIF010000002">
    <property type="protein sequence ID" value="MDN0024605.1"/>
    <property type="molecule type" value="Genomic_DNA"/>
</dbReference>
<dbReference type="InterPro" id="IPR042099">
    <property type="entry name" value="ANL_N_sf"/>
</dbReference>
<dbReference type="SUPFAM" id="SSF56801">
    <property type="entry name" value="Acetyl-CoA synthetase-like"/>
    <property type="match status" value="1"/>
</dbReference>
<evidence type="ECO:0000313" key="3">
    <source>
        <dbReference type="EMBL" id="MDN0024605.1"/>
    </source>
</evidence>
<dbReference type="RefSeq" id="WP_289824708.1">
    <property type="nucleotide sequence ID" value="NZ_JAUEIE010000002.1"/>
</dbReference>
<dbReference type="InterPro" id="IPR045851">
    <property type="entry name" value="AMP-bd_C_sf"/>
</dbReference>
<dbReference type="InterPro" id="IPR000873">
    <property type="entry name" value="AMP-dep_synth/lig_dom"/>
</dbReference>
<feature type="domain" description="AMP-dependent synthetase/ligase" evidence="1">
    <location>
        <begin position="9"/>
        <end position="167"/>
    </location>
</feature>
<evidence type="ECO:0000313" key="5">
    <source>
        <dbReference type="Proteomes" id="UP001168478"/>
    </source>
</evidence>
<reference evidence="3" key="2">
    <citation type="submission" date="2023-08" db="EMBL/GenBank/DDBJ databases">
        <title>Identification and characterization of horizontal gene transfer across gut microbiota members of farm animals based on homology search.</title>
        <authorList>
            <person name="Schwarzerova J."/>
            <person name="Nykrynova M."/>
            <person name="Jureckova K."/>
            <person name="Cejkova D."/>
            <person name="Rychlik I."/>
        </authorList>
    </citation>
    <scope>NUCLEOTIDE SEQUENCE</scope>
    <source>
        <strain evidence="3">ET15</strain>
        <strain evidence="2">ET37</strain>
    </source>
</reference>
<dbReference type="EMBL" id="JAUEIE010000002">
    <property type="protein sequence ID" value="MDN0022002.1"/>
    <property type="molecule type" value="Genomic_DNA"/>
</dbReference>
<sequence>MTLEQFLEEWNNADDCITVHTSGSTGKPKPMRVEKRRMEASARITCAFLGLKRGDTALLCMPLDFIAGKMVVVRALVTGMRLVSVTPGGHPLRGLREPPVFAAMVPLQVYDSLADPEERRLLMGIRHLIIGGGAVDDSLCDSLKDFPNAVWSTYGMTETLSHIALRRLNGPEASLWYTPFHNVSVSTGADGCLVIDAPAVCAERLKTNDIAELDTDGRRFRIIGRKDNVVCSGGIKMQIEEMERLLKPHATCPFMITKVKNRRLGEAVTMLVEGGDSQVMRHICEEYMPRYSRPKHYICVGRLPMTATGKPARAEAMRMAQEAVGEE</sequence>
<reference evidence="3" key="1">
    <citation type="submission" date="2023-06" db="EMBL/GenBank/DDBJ databases">
        <authorList>
            <person name="Zeman M."/>
            <person name="Kubasova T."/>
            <person name="Jahodarova E."/>
            <person name="Nykrynova M."/>
            <person name="Rychlik I."/>
        </authorList>
    </citation>
    <scope>NUCLEOTIDE SEQUENCE</scope>
    <source>
        <strain evidence="3">ET15</strain>
        <strain evidence="2">ET37</strain>
    </source>
</reference>
<evidence type="ECO:0000259" key="1">
    <source>
        <dbReference type="Pfam" id="PF00501"/>
    </source>
</evidence>